<name>A0A2S5T546_9BURK</name>
<dbReference type="InterPro" id="IPR004370">
    <property type="entry name" value="4-OT-like_dom"/>
</dbReference>
<keyword evidence="2" id="KW-0413">Isomerase</keyword>
<organism evidence="4 5">
    <name type="scientific">Caldimonas thermodepolymerans</name>
    <dbReference type="NCBI Taxonomy" id="215580"/>
    <lineage>
        <taxon>Bacteria</taxon>
        <taxon>Pseudomonadati</taxon>
        <taxon>Pseudomonadota</taxon>
        <taxon>Betaproteobacteria</taxon>
        <taxon>Burkholderiales</taxon>
        <taxon>Sphaerotilaceae</taxon>
        <taxon>Caldimonas</taxon>
    </lineage>
</organism>
<dbReference type="InterPro" id="IPR014347">
    <property type="entry name" value="Tautomerase/MIF_sf"/>
</dbReference>
<evidence type="ECO:0000256" key="2">
    <source>
        <dbReference type="ARBA" id="ARBA00023235"/>
    </source>
</evidence>
<comment type="similarity">
    <text evidence="1">Belongs to the 4-oxalocrotonate tautomerase family.</text>
</comment>
<dbReference type="Proteomes" id="UP000239406">
    <property type="component" value="Unassembled WGS sequence"/>
</dbReference>
<evidence type="ECO:0000313" key="5">
    <source>
        <dbReference type="Proteomes" id="UP000239406"/>
    </source>
</evidence>
<gene>
    <name evidence="4" type="ORF">C1702_09350</name>
</gene>
<reference evidence="4 5" key="1">
    <citation type="submission" date="2018-02" db="EMBL/GenBank/DDBJ databases">
        <title>Reclassifiation of [Polyangium] brachysporum DSM 7029 as Guopingzhaonella breviflexa gen. nov., sp. nov., a member of the family Comamonadaceae.</title>
        <authorList>
            <person name="Tang B."/>
        </authorList>
    </citation>
    <scope>NUCLEOTIDE SEQUENCE [LARGE SCALE GENOMIC DNA]</scope>
    <source>
        <strain evidence="4 5">DSM 15344</strain>
    </source>
</reference>
<evidence type="ECO:0000259" key="3">
    <source>
        <dbReference type="Pfam" id="PF01361"/>
    </source>
</evidence>
<dbReference type="AlphaFoldDB" id="A0A2S5T546"/>
<sequence>MPFAHLRYSADPERSVAPHELADCVTTLTAALLGKQPEVTAVHLEPVPPAQWFIGRRALDAQARASYQLRISVTEGTNTKDEKARYVAAVHEAMQGLLGPLHPASYVLVDEVRGDAYGYGGLTQERRYVEAQLTAAAR</sequence>
<dbReference type="PANTHER" id="PTHR35530:SF1">
    <property type="entry name" value="2-HYDROXYMUCONATE TAUTOMERASE"/>
    <property type="match status" value="1"/>
</dbReference>
<dbReference type="RefSeq" id="WP_104357485.1">
    <property type="nucleotide sequence ID" value="NZ_CP064338.1"/>
</dbReference>
<feature type="domain" description="4-oxalocrotonate tautomerase-like" evidence="3">
    <location>
        <begin position="69"/>
        <end position="122"/>
    </location>
</feature>
<proteinExistence type="inferred from homology"/>
<dbReference type="Gene3D" id="3.30.429.10">
    <property type="entry name" value="Macrophage Migration Inhibitory Factor"/>
    <property type="match status" value="2"/>
</dbReference>
<dbReference type="Pfam" id="PF01361">
    <property type="entry name" value="Tautomerase"/>
    <property type="match status" value="1"/>
</dbReference>
<dbReference type="GO" id="GO:0016853">
    <property type="term" value="F:isomerase activity"/>
    <property type="evidence" value="ECO:0007669"/>
    <property type="project" value="UniProtKB-KW"/>
</dbReference>
<dbReference type="SUPFAM" id="SSF55331">
    <property type="entry name" value="Tautomerase/MIF"/>
    <property type="match status" value="1"/>
</dbReference>
<keyword evidence="5" id="KW-1185">Reference proteome</keyword>
<protein>
    <submittedName>
        <fullName evidence="4">4-oxalocrotonate tautomerase</fullName>
    </submittedName>
</protein>
<evidence type="ECO:0000256" key="1">
    <source>
        <dbReference type="ARBA" id="ARBA00006723"/>
    </source>
</evidence>
<dbReference type="PANTHER" id="PTHR35530">
    <property type="entry name" value="TAUTOMERASE-RELATED"/>
    <property type="match status" value="1"/>
</dbReference>
<evidence type="ECO:0000313" key="4">
    <source>
        <dbReference type="EMBL" id="PPE70120.1"/>
    </source>
</evidence>
<accession>A0A2S5T546</accession>
<comment type="caution">
    <text evidence="4">The sequence shown here is derived from an EMBL/GenBank/DDBJ whole genome shotgun (WGS) entry which is preliminary data.</text>
</comment>
<dbReference type="EMBL" id="PSNY01000008">
    <property type="protein sequence ID" value="PPE70120.1"/>
    <property type="molecule type" value="Genomic_DNA"/>
</dbReference>